<dbReference type="AlphaFoldDB" id="A0A4Y9Z5D6"/>
<name>A0A4Y9Z5D6_9APHY</name>
<gene>
    <name evidence="3" type="ORF">EVJ58_g594</name>
</gene>
<dbReference type="Proteomes" id="UP000298390">
    <property type="component" value="Unassembled WGS sequence"/>
</dbReference>
<dbReference type="Pfam" id="PF24764">
    <property type="entry name" value="rva_4"/>
    <property type="match status" value="1"/>
</dbReference>
<organism evidence="3 4">
    <name type="scientific">Rhodofomes roseus</name>
    <dbReference type="NCBI Taxonomy" id="34475"/>
    <lineage>
        <taxon>Eukaryota</taxon>
        <taxon>Fungi</taxon>
        <taxon>Dikarya</taxon>
        <taxon>Basidiomycota</taxon>
        <taxon>Agaricomycotina</taxon>
        <taxon>Agaricomycetes</taxon>
        <taxon>Polyporales</taxon>
        <taxon>Rhodofomes</taxon>
    </lineage>
</organism>
<dbReference type="PANTHER" id="PTHR46791:SF5">
    <property type="entry name" value="CLR5 DOMAIN-CONTAINING PROTEIN-RELATED"/>
    <property type="match status" value="1"/>
</dbReference>
<feature type="domain" description="Integrase core" evidence="2">
    <location>
        <begin position="115"/>
        <end position="295"/>
    </location>
</feature>
<feature type="non-terminal residue" evidence="3">
    <location>
        <position position="1"/>
    </location>
</feature>
<dbReference type="EMBL" id="SEKV01000016">
    <property type="protein sequence ID" value="TFY69093.1"/>
    <property type="molecule type" value="Genomic_DNA"/>
</dbReference>
<feature type="compositionally biased region" description="Acidic residues" evidence="1">
    <location>
        <begin position="342"/>
        <end position="367"/>
    </location>
</feature>
<protein>
    <recommendedName>
        <fullName evidence="2">Integrase core domain-containing protein</fullName>
    </recommendedName>
</protein>
<evidence type="ECO:0000256" key="1">
    <source>
        <dbReference type="SAM" id="MobiDB-lite"/>
    </source>
</evidence>
<feature type="compositionally biased region" description="Acidic residues" evidence="1">
    <location>
        <begin position="379"/>
        <end position="391"/>
    </location>
</feature>
<sequence length="542" mass="61577">SKVISKPWLQETFAPYRKISVQQAADALGVHRNTVLRYMHRYDISTAFTPLLDEEIDHLVRAFKVERPNAGIRHVHAFFRFNWLRVQRQRIIDSLHRVDAIGATLRHKKTIQRRVYSVPRPNHLWHIDGHHKLIRWGIVIHGGIDGCDDFVVWMRASNNNRPETVLRGYVIAVRIHGLPLRTRGDRGGENILVSAYMIMLRGPNRGSFMFGSSMRNQKIERAWVDAGEGFVRRWRVFFTRLEHCHALDVANPAHLWLLQKLFLEDINDDADHWVENWNLHAVSGKHRNQTPSDMRHLARVTVGSYEDNYAGVDPALLAEYYGVSGAPKRRRQGQTGAGHSEDTDDEDEPFEDESDGEAELEDEDDEVNVSGAWDSGTGSDEDSSSDGDEGLGDPASRVEDDDLVAQIIANQASNIRHAAVKVARNENPFRNQEDEDTFWETLQAISDRNFLPRNLGIRRDEWNEGSYPTHEYLVVGRRKESLCVELPHTLWLPRAEVWCRAIWVLTRILSEAEVSDPGSGHSSSVGSHSAGSNASTGSDEDM</sequence>
<feature type="region of interest" description="Disordered" evidence="1">
    <location>
        <begin position="327"/>
        <end position="399"/>
    </location>
</feature>
<feature type="compositionally biased region" description="Low complexity" evidence="1">
    <location>
        <begin position="518"/>
        <end position="535"/>
    </location>
</feature>
<evidence type="ECO:0000313" key="4">
    <source>
        <dbReference type="Proteomes" id="UP000298390"/>
    </source>
</evidence>
<dbReference type="PANTHER" id="PTHR46791">
    <property type="entry name" value="EXPRESSED PROTEIN"/>
    <property type="match status" value="1"/>
</dbReference>
<comment type="caution">
    <text evidence="3">The sequence shown here is derived from an EMBL/GenBank/DDBJ whole genome shotgun (WGS) entry which is preliminary data.</text>
</comment>
<proteinExistence type="predicted"/>
<feature type="region of interest" description="Disordered" evidence="1">
    <location>
        <begin position="515"/>
        <end position="542"/>
    </location>
</feature>
<accession>A0A4Y9Z5D6</accession>
<reference evidence="3 4" key="1">
    <citation type="submission" date="2019-01" db="EMBL/GenBank/DDBJ databases">
        <title>Genome sequencing of the rare red list fungi Fomitopsis rosea.</title>
        <authorList>
            <person name="Buettner E."/>
            <person name="Kellner H."/>
        </authorList>
    </citation>
    <scope>NUCLEOTIDE SEQUENCE [LARGE SCALE GENOMIC DNA]</scope>
    <source>
        <strain evidence="3 4">DSM 105464</strain>
    </source>
</reference>
<evidence type="ECO:0000259" key="2">
    <source>
        <dbReference type="Pfam" id="PF24764"/>
    </source>
</evidence>
<evidence type="ECO:0000313" key="3">
    <source>
        <dbReference type="EMBL" id="TFY69093.1"/>
    </source>
</evidence>
<dbReference type="InterPro" id="IPR058913">
    <property type="entry name" value="Integrase_dom_put"/>
</dbReference>